<protein>
    <submittedName>
        <fullName evidence="2">Uncharacterized protein</fullName>
    </submittedName>
</protein>
<sequence>MASRQSTRASSSQGGSAVNDSFASLDPEELLQMLAGEDDDGEEEEGRDIVTDLDGRLAGAIGRPELECGLKRKRGAGNEEVVVVHGDESRNTATAGDGKEWHVRAQLAVATAGFAKRRRTAQQWESLTWKR</sequence>
<keyword evidence="3" id="KW-1185">Reference proteome</keyword>
<dbReference type="AlphaFoldDB" id="D7FIK8"/>
<feature type="region of interest" description="Disordered" evidence="1">
    <location>
        <begin position="1"/>
        <end position="27"/>
    </location>
</feature>
<dbReference type="Proteomes" id="UP000002630">
    <property type="component" value="Linkage Group LG20"/>
</dbReference>
<dbReference type="EMBL" id="FN647890">
    <property type="protein sequence ID" value="CBJ28826.1"/>
    <property type="molecule type" value="Genomic_DNA"/>
</dbReference>
<reference evidence="2 3" key="1">
    <citation type="journal article" date="2010" name="Nature">
        <title>The Ectocarpus genome and the independent evolution of multicellularity in brown algae.</title>
        <authorList>
            <person name="Cock J.M."/>
            <person name="Sterck L."/>
            <person name="Rouze P."/>
            <person name="Scornet D."/>
            <person name="Allen A.E."/>
            <person name="Amoutzias G."/>
            <person name="Anthouard V."/>
            <person name="Artiguenave F."/>
            <person name="Aury J.M."/>
            <person name="Badger J.H."/>
            <person name="Beszteri B."/>
            <person name="Billiau K."/>
            <person name="Bonnet E."/>
            <person name="Bothwell J.H."/>
            <person name="Bowler C."/>
            <person name="Boyen C."/>
            <person name="Brownlee C."/>
            <person name="Carrano C.J."/>
            <person name="Charrier B."/>
            <person name="Cho G.Y."/>
            <person name="Coelho S.M."/>
            <person name="Collen J."/>
            <person name="Corre E."/>
            <person name="Da Silva C."/>
            <person name="Delage L."/>
            <person name="Delaroque N."/>
            <person name="Dittami S.M."/>
            <person name="Doulbeau S."/>
            <person name="Elias M."/>
            <person name="Farnham G."/>
            <person name="Gachon C.M."/>
            <person name="Gschloessl B."/>
            <person name="Heesch S."/>
            <person name="Jabbari K."/>
            <person name="Jubin C."/>
            <person name="Kawai H."/>
            <person name="Kimura K."/>
            <person name="Kloareg B."/>
            <person name="Kupper F.C."/>
            <person name="Lang D."/>
            <person name="Le Bail A."/>
            <person name="Leblanc C."/>
            <person name="Lerouge P."/>
            <person name="Lohr M."/>
            <person name="Lopez P.J."/>
            <person name="Martens C."/>
            <person name="Maumus F."/>
            <person name="Michel G."/>
            <person name="Miranda-Saavedra D."/>
            <person name="Morales J."/>
            <person name="Moreau H."/>
            <person name="Motomura T."/>
            <person name="Nagasato C."/>
            <person name="Napoli C.A."/>
            <person name="Nelson D.R."/>
            <person name="Nyvall-Collen P."/>
            <person name="Peters A.F."/>
            <person name="Pommier C."/>
            <person name="Potin P."/>
            <person name="Poulain J."/>
            <person name="Quesneville H."/>
            <person name="Read B."/>
            <person name="Rensing S.A."/>
            <person name="Ritter A."/>
            <person name="Rousvoal S."/>
            <person name="Samanta M."/>
            <person name="Samson G."/>
            <person name="Schroeder D.C."/>
            <person name="Segurens B."/>
            <person name="Strittmatter M."/>
            <person name="Tonon T."/>
            <person name="Tregear J.W."/>
            <person name="Valentin K."/>
            <person name="von Dassow P."/>
            <person name="Yamagishi T."/>
            <person name="Van de Peer Y."/>
            <person name="Wincker P."/>
        </authorList>
    </citation>
    <scope>NUCLEOTIDE SEQUENCE [LARGE SCALE GENOMIC DNA]</scope>
    <source>
        <strain evidence="3">Ec32 / CCAP1310/4</strain>
    </source>
</reference>
<name>D7FIK8_ECTSI</name>
<proteinExistence type="predicted"/>
<dbReference type="InParanoid" id="D7FIK8"/>
<evidence type="ECO:0000313" key="3">
    <source>
        <dbReference type="Proteomes" id="UP000002630"/>
    </source>
</evidence>
<evidence type="ECO:0000313" key="2">
    <source>
        <dbReference type="EMBL" id="CBJ28826.1"/>
    </source>
</evidence>
<feature type="compositionally biased region" description="Low complexity" evidence="1">
    <location>
        <begin position="1"/>
        <end position="16"/>
    </location>
</feature>
<organism evidence="2 3">
    <name type="scientific">Ectocarpus siliculosus</name>
    <name type="common">Brown alga</name>
    <name type="synonym">Conferva siliculosa</name>
    <dbReference type="NCBI Taxonomy" id="2880"/>
    <lineage>
        <taxon>Eukaryota</taxon>
        <taxon>Sar</taxon>
        <taxon>Stramenopiles</taxon>
        <taxon>Ochrophyta</taxon>
        <taxon>PX clade</taxon>
        <taxon>Phaeophyceae</taxon>
        <taxon>Ectocarpales</taxon>
        <taxon>Ectocarpaceae</taxon>
        <taxon>Ectocarpus</taxon>
    </lineage>
</organism>
<evidence type="ECO:0000256" key="1">
    <source>
        <dbReference type="SAM" id="MobiDB-lite"/>
    </source>
</evidence>
<gene>
    <name evidence="2" type="ORF">Esi_0122_0022</name>
</gene>
<dbReference type="EMBL" id="FN649745">
    <property type="protein sequence ID" value="CBJ28826.1"/>
    <property type="molecule type" value="Genomic_DNA"/>
</dbReference>
<accession>D7FIK8</accession>